<dbReference type="EnsemblPlants" id="OB06G17700.1">
    <property type="protein sequence ID" value="OB06G17700.1"/>
    <property type="gene ID" value="OB06G17700"/>
</dbReference>
<feature type="transmembrane region" description="Helical" evidence="1">
    <location>
        <begin position="83"/>
        <end position="104"/>
    </location>
</feature>
<feature type="transmembrane region" description="Helical" evidence="1">
    <location>
        <begin position="12"/>
        <end position="35"/>
    </location>
</feature>
<keyword evidence="1" id="KW-1133">Transmembrane helix</keyword>
<accession>J3MCM6</accession>
<reference evidence="2" key="1">
    <citation type="journal article" date="2013" name="Nat. Commun.">
        <title>Whole-genome sequencing of Oryza brachyantha reveals mechanisms underlying Oryza genome evolution.</title>
        <authorList>
            <person name="Chen J."/>
            <person name="Huang Q."/>
            <person name="Gao D."/>
            <person name="Wang J."/>
            <person name="Lang Y."/>
            <person name="Liu T."/>
            <person name="Li B."/>
            <person name="Bai Z."/>
            <person name="Luis Goicoechea J."/>
            <person name="Liang C."/>
            <person name="Chen C."/>
            <person name="Zhang W."/>
            <person name="Sun S."/>
            <person name="Liao Y."/>
            <person name="Zhang X."/>
            <person name="Yang L."/>
            <person name="Song C."/>
            <person name="Wang M."/>
            <person name="Shi J."/>
            <person name="Liu G."/>
            <person name="Liu J."/>
            <person name="Zhou H."/>
            <person name="Zhou W."/>
            <person name="Yu Q."/>
            <person name="An N."/>
            <person name="Chen Y."/>
            <person name="Cai Q."/>
            <person name="Wang B."/>
            <person name="Liu B."/>
            <person name="Min J."/>
            <person name="Huang Y."/>
            <person name="Wu H."/>
            <person name="Li Z."/>
            <person name="Zhang Y."/>
            <person name="Yin Y."/>
            <person name="Song W."/>
            <person name="Jiang J."/>
            <person name="Jackson S.A."/>
            <person name="Wing R.A."/>
            <person name="Wang J."/>
            <person name="Chen M."/>
        </authorList>
    </citation>
    <scope>NUCLEOTIDE SEQUENCE [LARGE SCALE GENOMIC DNA]</scope>
    <source>
        <strain evidence="2">cv. IRGC 101232</strain>
    </source>
</reference>
<keyword evidence="1" id="KW-0812">Transmembrane</keyword>
<dbReference type="Gramene" id="OB06G17700.1">
    <property type="protein sequence ID" value="OB06G17700.1"/>
    <property type="gene ID" value="OB06G17700"/>
</dbReference>
<proteinExistence type="predicted"/>
<name>J3MCM6_ORYBR</name>
<keyword evidence="3" id="KW-1185">Reference proteome</keyword>
<feature type="transmembrane region" description="Helical" evidence="1">
    <location>
        <begin position="124"/>
        <end position="144"/>
    </location>
</feature>
<reference evidence="2" key="2">
    <citation type="submission" date="2013-04" db="UniProtKB">
        <authorList>
            <consortium name="EnsemblPlants"/>
        </authorList>
    </citation>
    <scope>IDENTIFICATION</scope>
</reference>
<evidence type="ECO:0000256" key="1">
    <source>
        <dbReference type="SAM" id="Phobius"/>
    </source>
</evidence>
<evidence type="ECO:0000313" key="3">
    <source>
        <dbReference type="Proteomes" id="UP000006038"/>
    </source>
</evidence>
<protein>
    <submittedName>
        <fullName evidence="2">Uncharacterized protein</fullName>
    </submittedName>
</protein>
<evidence type="ECO:0000313" key="2">
    <source>
        <dbReference type="EnsemblPlants" id="OB06G17700.1"/>
    </source>
</evidence>
<sequence length="145" mass="14085">MASPPLLSAHTPFLVATAALALALASASFCFGFGFRLGADPSPVAAGGVDIRRVADPSATVANRGAGAAGDASALPPAAPRDVASSAAAAAFSRIAFAFTFPLFNLVGLSDAGVEGPPLDDPAAPPAAAALALPALLLGFFIGLD</sequence>
<organism evidence="2">
    <name type="scientific">Oryza brachyantha</name>
    <name type="common">malo sina</name>
    <dbReference type="NCBI Taxonomy" id="4533"/>
    <lineage>
        <taxon>Eukaryota</taxon>
        <taxon>Viridiplantae</taxon>
        <taxon>Streptophyta</taxon>
        <taxon>Embryophyta</taxon>
        <taxon>Tracheophyta</taxon>
        <taxon>Spermatophyta</taxon>
        <taxon>Magnoliopsida</taxon>
        <taxon>Liliopsida</taxon>
        <taxon>Poales</taxon>
        <taxon>Poaceae</taxon>
        <taxon>BOP clade</taxon>
        <taxon>Oryzoideae</taxon>
        <taxon>Oryzeae</taxon>
        <taxon>Oryzinae</taxon>
        <taxon>Oryza</taxon>
    </lineage>
</organism>
<keyword evidence="1" id="KW-0472">Membrane</keyword>
<dbReference type="HOGENOM" id="CLU_1791846_0_0_1"/>
<dbReference type="AlphaFoldDB" id="J3MCM6"/>
<dbReference type="Proteomes" id="UP000006038">
    <property type="component" value="Chromosome 6"/>
</dbReference>